<feature type="transmembrane region" description="Helical" evidence="1">
    <location>
        <begin position="103"/>
        <end position="123"/>
    </location>
</feature>
<dbReference type="AlphaFoldDB" id="A0A3P3VTC7"/>
<evidence type="ECO:0000313" key="2">
    <source>
        <dbReference type="EMBL" id="RRJ86072.1"/>
    </source>
</evidence>
<dbReference type="Proteomes" id="UP000274391">
    <property type="component" value="Unassembled WGS sequence"/>
</dbReference>
<dbReference type="EMBL" id="RQVS01000012">
    <property type="protein sequence ID" value="RRJ86072.1"/>
    <property type="molecule type" value="Genomic_DNA"/>
</dbReference>
<keyword evidence="3" id="KW-1185">Reference proteome</keyword>
<protein>
    <submittedName>
        <fullName evidence="2">Uncharacterized protein</fullName>
    </submittedName>
</protein>
<proteinExistence type="predicted"/>
<accession>A0A3P3VTC7</accession>
<reference evidence="2 3" key="1">
    <citation type="submission" date="2018-11" db="EMBL/GenBank/DDBJ databases">
        <title>YIM 102482-1 draft genome.</title>
        <authorList>
            <person name="Li G."/>
            <person name="Jiang Y."/>
        </authorList>
    </citation>
    <scope>NUCLEOTIDE SEQUENCE [LARGE SCALE GENOMIC DNA]</scope>
    <source>
        <strain evidence="2 3">YIM 102482-1</strain>
    </source>
</reference>
<evidence type="ECO:0000256" key="1">
    <source>
        <dbReference type="SAM" id="Phobius"/>
    </source>
</evidence>
<keyword evidence="1" id="KW-1133">Transmembrane helix</keyword>
<dbReference type="RefSeq" id="WP_124973094.1">
    <property type="nucleotide sequence ID" value="NZ_RQVS01000012.1"/>
</dbReference>
<feature type="transmembrane region" description="Helical" evidence="1">
    <location>
        <begin position="74"/>
        <end position="97"/>
    </location>
</feature>
<gene>
    <name evidence="2" type="ORF">EG850_10135</name>
</gene>
<keyword evidence="1" id="KW-0472">Membrane</keyword>
<name>A0A3P3VTC7_9MICO</name>
<sequence>MARSRSERPNAPALKDGEALDRMLDRTERWAKSYAHPADLDRAATDFDAKFRREAEQLAEQSTTRARKFGLADWLMAVMLWLIIAGIVLGGSVLLMQPDMGQFWIFVAAAVVIFVVGLAYVYFDTTSPKRAERKLADKVEWLLGAAKKRSFATLAERAAK</sequence>
<comment type="caution">
    <text evidence="2">The sequence shown here is derived from an EMBL/GenBank/DDBJ whole genome shotgun (WGS) entry which is preliminary data.</text>
</comment>
<evidence type="ECO:0000313" key="3">
    <source>
        <dbReference type="Proteomes" id="UP000274391"/>
    </source>
</evidence>
<dbReference type="OrthoDB" id="5116777at2"/>
<organism evidence="2 3">
    <name type="scientific">Gulosibacter macacae</name>
    <dbReference type="NCBI Taxonomy" id="2488791"/>
    <lineage>
        <taxon>Bacteria</taxon>
        <taxon>Bacillati</taxon>
        <taxon>Actinomycetota</taxon>
        <taxon>Actinomycetes</taxon>
        <taxon>Micrococcales</taxon>
        <taxon>Microbacteriaceae</taxon>
        <taxon>Gulosibacter</taxon>
    </lineage>
</organism>
<keyword evidence="1" id="KW-0812">Transmembrane</keyword>